<keyword evidence="6" id="KW-1185">Reference proteome</keyword>
<feature type="domain" description="HTH araC/xylS-type" evidence="4">
    <location>
        <begin position="229"/>
        <end position="327"/>
    </location>
</feature>
<dbReference type="PANTHER" id="PTHR43280">
    <property type="entry name" value="ARAC-FAMILY TRANSCRIPTIONAL REGULATOR"/>
    <property type="match status" value="1"/>
</dbReference>
<dbReference type="PROSITE" id="PS00041">
    <property type="entry name" value="HTH_ARAC_FAMILY_1"/>
    <property type="match status" value="1"/>
</dbReference>
<dbReference type="SUPFAM" id="SSF52317">
    <property type="entry name" value="Class I glutamine amidotransferase-like"/>
    <property type="match status" value="1"/>
</dbReference>
<name>A0ABZ0GS53_9GAMM</name>
<evidence type="ECO:0000256" key="3">
    <source>
        <dbReference type="ARBA" id="ARBA00023163"/>
    </source>
</evidence>
<dbReference type="InterPro" id="IPR009057">
    <property type="entry name" value="Homeodomain-like_sf"/>
</dbReference>
<dbReference type="EMBL" id="CP136600">
    <property type="protein sequence ID" value="WOH38628.1"/>
    <property type="molecule type" value="Genomic_DNA"/>
</dbReference>
<evidence type="ECO:0000313" key="5">
    <source>
        <dbReference type="EMBL" id="WOH38628.1"/>
    </source>
</evidence>
<evidence type="ECO:0000256" key="1">
    <source>
        <dbReference type="ARBA" id="ARBA00023015"/>
    </source>
</evidence>
<dbReference type="InterPro" id="IPR018060">
    <property type="entry name" value="HTH_AraC"/>
</dbReference>
<evidence type="ECO:0000313" key="6">
    <source>
        <dbReference type="Proteomes" id="UP001301442"/>
    </source>
</evidence>
<dbReference type="Pfam" id="PF12833">
    <property type="entry name" value="HTH_18"/>
    <property type="match status" value="1"/>
</dbReference>
<dbReference type="Pfam" id="PF01965">
    <property type="entry name" value="DJ-1_PfpI"/>
    <property type="match status" value="1"/>
</dbReference>
<organism evidence="5 6">
    <name type="scientific">Thalassotalea fonticola</name>
    <dbReference type="NCBI Taxonomy" id="3065649"/>
    <lineage>
        <taxon>Bacteria</taxon>
        <taxon>Pseudomonadati</taxon>
        <taxon>Pseudomonadota</taxon>
        <taxon>Gammaproteobacteria</taxon>
        <taxon>Alteromonadales</taxon>
        <taxon>Colwelliaceae</taxon>
        <taxon>Thalassotalea</taxon>
    </lineage>
</organism>
<dbReference type="InterPro" id="IPR002818">
    <property type="entry name" value="DJ-1/PfpI"/>
</dbReference>
<keyword evidence="1" id="KW-0805">Transcription regulation</keyword>
<evidence type="ECO:0000259" key="4">
    <source>
        <dbReference type="PROSITE" id="PS01124"/>
    </source>
</evidence>
<dbReference type="InterPro" id="IPR029062">
    <property type="entry name" value="Class_I_gatase-like"/>
</dbReference>
<evidence type="ECO:0000256" key="2">
    <source>
        <dbReference type="ARBA" id="ARBA00023125"/>
    </source>
</evidence>
<keyword evidence="3" id="KW-0804">Transcription</keyword>
<dbReference type="SMART" id="SM00342">
    <property type="entry name" value="HTH_ARAC"/>
    <property type="match status" value="1"/>
</dbReference>
<dbReference type="Gene3D" id="3.40.50.880">
    <property type="match status" value="1"/>
</dbReference>
<dbReference type="RefSeq" id="WP_348397397.1">
    <property type="nucleotide sequence ID" value="NZ_CP136600.1"/>
</dbReference>
<protein>
    <submittedName>
        <fullName evidence="5">Helix-turn-helix domain-containing protein</fullName>
    </submittedName>
</protein>
<dbReference type="SUPFAM" id="SSF46689">
    <property type="entry name" value="Homeodomain-like"/>
    <property type="match status" value="2"/>
</dbReference>
<dbReference type="InterPro" id="IPR018062">
    <property type="entry name" value="HTH_AraC-typ_CS"/>
</dbReference>
<dbReference type="Gene3D" id="1.10.10.60">
    <property type="entry name" value="Homeodomain-like"/>
    <property type="match status" value="2"/>
</dbReference>
<gene>
    <name evidence="5" type="ORF">RI844_05255</name>
</gene>
<keyword evidence="2" id="KW-0238">DNA-binding</keyword>
<accession>A0ABZ0GS53</accession>
<sequence length="334" mass="38221">MIKFAIIALDGCYGSSLHGLVDVLVVANAYIAKESGDDTPFFSWQFFTSGQEKIQTSNGLSMDEPLVETSQQALEEFDVIFIPGIYYKGVKNFSSKLVKQQNLYHWLKLQHKQGAIICANCTSTFFLAESGLLTNKRCTSIWWLEHLFKQRYTNITLSFDELIVEDSNILTAGAATSHFQLGLTLLKRFTSEFIVQQTAKAMLIDTRTVHVSPEQLLNLAREHNNRLVQNAQQWINEHLHETFTAKDLAKHIACTERTLTRQFKDVLAVTPIKYIQNLRINRAKYLLENSEFSLEQIIDKVGYKDRSTFSKLFSNQTGLPPMSYRRQFAQSKSK</sequence>
<dbReference type="CDD" id="cd03138">
    <property type="entry name" value="GATase1_AraC_2"/>
    <property type="match status" value="1"/>
</dbReference>
<reference evidence="5 6" key="1">
    <citation type="submission" date="2023-09" db="EMBL/GenBank/DDBJ databases">
        <authorList>
            <person name="Qi X."/>
        </authorList>
    </citation>
    <scope>NUCLEOTIDE SEQUENCE [LARGE SCALE GENOMIC DNA]</scope>
    <source>
        <strain evidence="5 6">S1-1</strain>
    </source>
</reference>
<dbReference type="PROSITE" id="PS01124">
    <property type="entry name" value="HTH_ARAC_FAMILY_2"/>
    <property type="match status" value="1"/>
</dbReference>
<dbReference type="PANTHER" id="PTHR43280:SF2">
    <property type="entry name" value="HTH-TYPE TRANSCRIPTIONAL REGULATOR EXSA"/>
    <property type="match status" value="1"/>
</dbReference>
<proteinExistence type="predicted"/>
<dbReference type="Proteomes" id="UP001301442">
    <property type="component" value="Chromosome"/>
</dbReference>